<evidence type="ECO:0000256" key="6">
    <source>
        <dbReference type="ARBA" id="ARBA00048109"/>
    </source>
</evidence>
<dbReference type="GO" id="GO:0019432">
    <property type="term" value="P:triglyceride biosynthetic process"/>
    <property type="evidence" value="ECO:0007669"/>
    <property type="project" value="TreeGrafter"/>
</dbReference>
<evidence type="ECO:0000259" key="9">
    <source>
        <dbReference type="Pfam" id="PF03007"/>
    </source>
</evidence>
<evidence type="ECO:0000313" key="10">
    <source>
        <dbReference type="EMBL" id="KAK7260407.1"/>
    </source>
</evidence>
<dbReference type="EMBL" id="JAYWIO010000005">
    <property type="protein sequence ID" value="KAK7260407.1"/>
    <property type="molecule type" value="Genomic_DNA"/>
</dbReference>
<evidence type="ECO:0000256" key="1">
    <source>
        <dbReference type="ARBA" id="ARBA00004771"/>
    </source>
</evidence>
<organism evidence="10 11">
    <name type="scientific">Crotalaria pallida</name>
    <name type="common">Smooth rattlebox</name>
    <name type="synonym">Crotalaria striata</name>
    <dbReference type="NCBI Taxonomy" id="3830"/>
    <lineage>
        <taxon>Eukaryota</taxon>
        <taxon>Viridiplantae</taxon>
        <taxon>Streptophyta</taxon>
        <taxon>Embryophyta</taxon>
        <taxon>Tracheophyta</taxon>
        <taxon>Spermatophyta</taxon>
        <taxon>Magnoliopsida</taxon>
        <taxon>eudicotyledons</taxon>
        <taxon>Gunneridae</taxon>
        <taxon>Pentapetalae</taxon>
        <taxon>rosids</taxon>
        <taxon>fabids</taxon>
        <taxon>Fabales</taxon>
        <taxon>Fabaceae</taxon>
        <taxon>Papilionoideae</taxon>
        <taxon>50 kb inversion clade</taxon>
        <taxon>genistoids sensu lato</taxon>
        <taxon>core genistoids</taxon>
        <taxon>Crotalarieae</taxon>
        <taxon>Crotalaria</taxon>
    </lineage>
</organism>
<comment type="catalytic activity">
    <reaction evidence="6">
        <text>an acyl-CoA + a 1,2-diacyl-sn-glycerol = a triacyl-sn-glycerol + CoA</text>
        <dbReference type="Rhea" id="RHEA:10868"/>
        <dbReference type="ChEBI" id="CHEBI:17815"/>
        <dbReference type="ChEBI" id="CHEBI:57287"/>
        <dbReference type="ChEBI" id="CHEBI:58342"/>
        <dbReference type="ChEBI" id="CHEBI:64615"/>
        <dbReference type="EC" id="2.3.1.20"/>
    </reaction>
</comment>
<dbReference type="AlphaFoldDB" id="A0AAN9HZV2"/>
<dbReference type="PANTHER" id="PTHR31650">
    <property type="entry name" value="O-ACYLTRANSFERASE (WSD1-LIKE) FAMILY PROTEIN"/>
    <property type="match status" value="1"/>
</dbReference>
<comment type="pathway">
    <text evidence="2">Lipid metabolism.</text>
</comment>
<dbReference type="EC" id="2.3.1.20" evidence="3"/>
<evidence type="ECO:0000256" key="2">
    <source>
        <dbReference type="ARBA" id="ARBA00005189"/>
    </source>
</evidence>
<feature type="transmembrane region" description="Helical" evidence="8">
    <location>
        <begin position="207"/>
        <end position="236"/>
    </location>
</feature>
<dbReference type="Proteomes" id="UP001372338">
    <property type="component" value="Unassembled WGS sequence"/>
</dbReference>
<accession>A0AAN9HZV2</accession>
<comment type="caution">
    <text evidence="10">The sequence shown here is derived from an EMBL/GenBank/DDBJ whole genome shotgun (WGS) entry which is preliminary data.</text>
</comment>
<proteinExistence type="predicted"/>
<dbReference type="GO" id="GO:0005886">
    <property type="term" value="C:plasma membrane"/>
    <property type="evidence" value="ECO:0007669"/>
    <property type="project" value="TreeGrafter"/>
</dbReference>
<evidence type="ECO:0000313" key="11">
    <source>
        <dbReference type="Proteomes" id="UP001372338"/>
    </source>
</evidence>
<protein>
    <recommendedName>
        <fullName evidence="3">diacylglycerol O-acyltransferase</fullName>
        <ecNumber evidence="3">2.3.1.20</ecNumber>
    </recommendedName>
</protein>
<dbReference type="InterPro" id="IPR045034">
    <property type="entry name" value="O-acyltransferase_WSD1-like"/>
</dbReference>
<keyword evidence="4" id="KW-0808">Transferase</keyword>
<keyword evidence="8" id="KW-1133">Transmembrane helix</keyword>
<dbReference type="SUPFAM" id="SSF52777">
    <property type="entry name" value="CoA-dependent acyltransferases"/>
    <property type="match status" value="1"/>
</dbReference>
<feature type="region of interest" description="Disordered" evidence="7">
    <location>
        <begin position="1"/>
        <end position="24"/>
    </location>
</feature>
<gene>
    <name evidence="10" type="ORF">RIF29_26426</name>
</gene>
<evidence type="ECO:0000256" key="7">
    <source>
        <dbReference type="SAM" id="MobiDB-lite"/>
    </source>
</evidence>
<name>A0AAN9HZV2_CROPI</name>
<dbReference type="PANTHER" id="PTHR31650:SF1">
    <property type="entry name" value="WAX ESTER SYNTHASE_DIACYLGLYCEROL ACYLTRANSFERASE 4-RELATED"/>
    <property type="match status" value="1"/>
</dbReference>
<dbReference type="GO" id="GO:0004144">
    <property type="term" value="F:diacylglycerol O-acyltransferase activity"/>
    <property type="evidence" value="ECO:0007669"/>
    <property type="project" value="UniProtKB-EC"/>
</dbReference>
<keyword evidence="5" id="KW-0012">Acyltransferase</keyword>
<evidence type="ECO:0000256" key="3">
    <source>
        <dbReference type="ARBA" id="ARBA00013244"/>
    </source>
</evidence>
<feature type="compositionally biased region" description="Basic and acidic residues" evidence="7">
    <location>
        <begin position="1"/>
        <end position="17"/>
    </location>
</feature>
<keyword evidence="8" id="KW-0812">Transmembrane</keyword>
<sequence length="289" mass="32661">MNEARPKGGEGEKEGEAKMASLGGEPLSPAAQMFHAPSLNLYVIAVIGCKTSIDPQVFKAGLCQTLLKHPRFTSNLVKNGRKTRWTPTTVNIDNHVIVPELDPKIEIPDRFIEDYISDITKTPLDMSKPLWELHLLNIKTSDAEAVAIFRIHHSLGDGASLMSLLLASTRKTSYPNALPTVPTKKRVGSNYYHESSLVPKHTIISRLWWILLAIWWGMVLIWHTMVDIVIFVLTTFCIKDTWTPLKGAPGVEHSTKRFVHRTLSMNDIKFVKEQMKTVISTRLLWKIFL</sequence>
<comment type="pathway">
    <text evidence="1">Glycerolipid metabolism; triacylglycerol biosynthesis.</text>
</comment>
<dbReference type="InterPro" id="IPR004255">
    <property type="entry name" value="O-acyltransferase_WSD1_N"/>
</dbReference>
<evidence type="ECO:0000256" key="5">
    <source>
        <dbReference type="ARBA" id="ARBA00023315"/>
    </source>
</evidence>
<dbReference type="InterPro" id="IPR023213">
    <property type="entry name" value="CAT-like_dom_sf"/>
</dbReference>
<feature type="domain" description="O-acyltransferase WSD1-like N-terminal" evidence="9">
    <location>
        <begin position="90"/>
        <end position="185"/>
    </location>
</feature>
<keyword evidence="8" id="KW-0472">Membrane</keyword>
<keyword evidence="11" id="KW-1185">Reference proteome</keyword>
<evidence type="ECO:0000256" key="4">
    <source>
        <dbReference type="ARBA" id="ARBA00022679"/>
    </source>
</evidence>
<dbReference type="Gene3D" id="3.30.559.10">
    <property type="entry name" value="Chloramphenicol acetyltransferase-like domain"/>
    <property type="match status" value="1"/>
</dbReference>
<dbReference type="Pfam" id="PF03007">
    <property type="entry name" value="WS_DGAT_cat"/>
    <property type="match status" value="1"/>
</dbReference>
<reference evidence="10 11" key="1">
    <citation type="submission" date="2024-01" db="EMBL/GenBank/DDBJ databases">
        <title>The genomes of 5 underutilized Papilionoideae crops provide insights into root nodulation and disease resistanc.</title>
        <authorList>
            <person name="Yuan L."/>
        </authorList>
    </citation>
    <scope>NUCLEOTIDE SEQUENCE [LARGE SCALE GENOMIC DNA]</scope>
    <source>
        <strain evidence="10">ZHUSHIDOU_FW_LH</strain>
        <tissue evidence="10">Leaf</tissue>
    </source>
</reference>
<evidence type="ECO:0000256" key="8">
    <source>
        <dbReference type="SAM" id="Phobius"/>
    </source>
</evidence>